<feature type="non-terminal residue" evidence="5">
    <location>
        <position position="63"/>
    </location>
</feature>
<dbReference type="Proteomes" id="UP000243686">
    <property type="component" value="Unassembled WGS sequence"/>
</dbReference>
<evidence type="ECO:0000256" key="1">
    <source>
        <dbReference type="ARBA" id="ARBA00022741"/>
    </source>
</evidence>
<dbReference type="InterPro" id="IPR050699">
    <property type="entry name" value="RNA-DNA_Helicase"/>
</dbReference>
<evidence type="ECO:0000256" key="4">
    <source>
        <dbReference type="ARBA" id="ARBA00022840"/>
    </source>
</evidence>
<evidence type="ECO:0000256" key="2">
    <source>
        <dbReference type="ARBA" id="ARBA00022801"/>
    </source>
</evidence>
<evidence type="ECO:0000313" key="6">
    <source>
        <dbReference type="Proteomes" id="UP000243686"/>
    </source>
</evidence>
<dbReference type="EMBL" id="KV905866">
    <property type="protein sequence ID" value="OON15311.1"/>
    <property type="molecule type" value="Genomic_DNA"/>
</dbReference>
<gene>
    <name evidence="5" type="ORF">X801_08889</name>
</gene>
<dbReference type="AlphaFoldDB" id="A0A1S8WLN3"/>
<keyword evidence="6" id="KW-1185">Reference proteome</keyword>
<dbReference type="InterPro" id="IPR027417">
    <property type="entry name" value="P-loop_NTPase"/>
</dbReference>
<dbReference type="GO" id="GO:0004386">
    <property type="term" value="F:helicase activity"/>
    <property type="evidence" value="ECO:0007669"/>
    <property type="project" value="UniProtKB-KW"/>
</dbReference>
<dbReference type="Gene3D" id="3.40.50.300">
    <property type="entry name" value="P-loop containing nucleotide triphosphate hydrolases"/>
    <property type="match status" value="1"/>
</dbReference>
<keyword evidence="4" id="KW-0067">ATP-binding</keyword>
<dbReference type="GO" id="GO:0005634">
    <property type="term" value="C:nucleus"/>
    <property type="evidence" value="ECO:0007669"/>
    <property type="project" value="TreeGrafter"/>
</dbReference>
<dbReference type="PANTHER" id="PTHR12131">
    <property type="entry name" value="ATP-DEPENDENT RNA AND DNA HELICASE"/>
    <property type="match status" value="1"/>
</dbReference>
<dbReference type="GO" id="GO:0016787">
    <property type="term" value="F:hydrolase activity"/>
    <property type="evidence" value="ECO:0007669"/>
    <property type="project" value="UniProtKB-KW"/>
</dbReference>
<evidence type="ECO:0000313" key="5">
    <source>
        <dbReference type="EMBL" id="OON15311.1"/>
    </source>
</evidence>
<dbReference type="GO" id="GO:0005524">
    <property type="term" value="F:ATP binding"/>
    <property type="evidence" value="ECO:0007669"/>
    <property type="project" value="UniProtKB-KW"/>
</dbReference>
<feature type="non-terminal residue" evidence="5">
    <location>
        <position position="1"/>
    </location>
</feature>
<proteinExistence type="predicted"/>
<keyword evidence="3" id="KW-0347">Helicase</keyword>
<keyword evidence="1" id="KW-0547">Nucleotide-binding</keyword>
<dbReference type="GO" id="GO:0000460">
    <property type="term" value="P:maturation of 5.8S rRNA"/>
    <property type="evidence" value="ECO:0007669"/>
    <property type="project" value="TreeGrafter"/>
</dbReference>
<keyword evidence="2" id="KW-0378">Hydrolase</keyword>
<name>A0A1S8WLN3_OPIVI</name>
<dbReference type="PANTHER" id="PTHR12131:SF7">
    <property type="entry name" value="EXOSOME RNA HELICASE MTR4"/>
    <property type="match status" value="1"/>
</dbReference>
<evidence type="ECO:0000256" key="3">
    <source>
        <dbReference type="ARBA" id="ARBA00022806"/>
    </source>
</evidence>
<reference evidence="5 6" key="1">
    <citation type="submission" date="2015-03" db="EMBL/GenBank/DDBJ databases">
        <title>Draft genome of the nematode, Opisthorchis viverrini.</title>
        <authorList>
            <person name="Mitreva M."/>
        </authorList>
    </citation>
    <scope>NUCLEOTIDE SEQUENCE [LARGE SCALE GENOMIC DNA]</scope>
    <source>
        <strain evidence="5">Khon Kaen</strain>
    </source>
</reference>
<accession>A0A1S8WLN3</accession>
<protein>
    <submittedName>
        <fullName evidence="5">Uncharacterized protein</fullName>
    </submittedName>
</protein>
<organism evidence="5 6">
    <name type="scientific">Opisthorchis viverrini</name>
    <name type="common">Southeast Asian liver fluke</name>
    <dbReference type="NCBI Taxonomy" id="6198"/>
    <lineage>
        <taxon>Eukaryota</taxon>
        <taxon>Metazoa</taxon>
        <taxon>Spiralia</taxon>
        <taxon>Lophotrochozoa</taxon>
        <taxon>Platyhelminthes</taxon>
        <taxon>Trematoda</taxon>
        <taxon>Digenea</taxon>
        <taxon>Opisthorchiida</taxon>
        <taxon>Opisthorchiata</taxon>
        <taxon>Opisthorchiidae</taxon>
        <taxon>Opisthorchis</taxon>
    </lineage>
</organism>
<sequence length="63" mass="7061">TEKAEVDQIFNDAIDVLSAEDKRLPQVQTLLSVLRRGIGIHHGDLIPILKEIVEILFTKGLIK</sequence>